<dbReference type="RefSeq" id="WP_153091951.1">
    <property type="nucleotide sequence ID" value="NZ_VZAH01000086.1"/>
</dbReference>
<keyword evidence="2" id="KW-0732">Signal</keyword>
<dbReference type="Proteomes" id="UP000442105">
    <property type="component" value="Unassembled WGS sequence"/>
</dbReference>
<evidence type="ECO:0000313" key="5">
    <source>
        <dbReference type="Proteomes" id="UP000442105"/>
    </source>
</evidence>
<gene>
    <name evidence="4" type="ORF">F7D25_08985</name>
    <name evidence="3" type="ORF">F7D95_16180</name>
</gene>
<proteinExistence type="predicted"/>
<dbReference type="Proteomes" id="UP000477980">
    <property type="component" value="Unassembled WGS sequence"/>
</dbReference>
<comment type="caution">
    <text evidence="4">The sequence shown here is derived from an EMBL/GenBank/DDBJ whole genome shotgun (WGS) entry which is preliminary data.</text>
</comment>
<dbReference type="OrthoDB" id="1082457at2"/>
<organism evidence="4 6">
    <name type="scientific">Segatella copri</name>
    <dbReference type="NCBI Taxonomy" id="165179"/>
    <lineage>
        <taxon>Bacteria</taxon>
        <taxon>Pseudomonadati</taxon>
        <taxon>Bacteroidota</taxon>
        <taxon>Bacteroidia</taxon>
        <taxon>Bacteroidales</taxon>
        <taxon>Prevotellaceae</taxon>
        <taxon>Segatella</taxon>
    </lineage>
</organism>
<dbReference type="EMBL" id="VZAH01000086">
    <property type="protein sequence ID" value="MQP14540.1"/>
    <property type="molecule type" value="Genomic_DNA"/>
</dbReference>
<feature type="signal peptide" evidence="2">
    <location>
        <begin position="1"/>
        <end position="20"/>
    </location>
</feature>
<evidence type="ECO:0000313" key="3">
    <source>
        <dbReference type="EMBL" id="MQN14292.1"/>
    </source>
</evidence>
<feature type="region of interest" description="Disordered" evidence="1">
    <location>
        <begin position="187"/>
        <end position="226"/>
    </location>
</feature>
<feature type="chain" id="PRO_5041132195" evidence="2">
    <location>
        <begin position="21"/>
        <end position="226"/>
    </location>
</feature>
<dbReference type="EMBL" id="VZCW01000398">
    <property type="protein sequence ID" value="MQN14292.1"/>
    <property type="molecule type" value="Genomic_DNA"/>
</dbReference>
<evidence type="ECO:0000313" key="6">
    <source>
        <dbReference type="Proteomes" id="UP000477980"/>
    </source>
</evidence>
<feature type="compositionally biased region" description="Basic and acidic residues" evidence="1">
    <location>
        <begin position="192"/>
        <end position="209"/>
    </location>
</feature>
<reference evidence="5 6" key="1">
    <citation type="submission" date="2019-09" db="EMBL/GenBank/DDBJ databases">
        <title>Distinct polysaccharide growth profiles of human intestinal Prevotella copri isolates.</title>
        <authorList>
            <person name="Fehlner-Peach H."/>
            <person name="Magnabosco C."/>
            <person name="Raghavan V."/>
            <person name="Scher J.U."/>
            <person name="Tett A."/>
            <person name="Cox L.M."/>
            <person name="Gottsegen C."/>
            <person name="Watters A."/>
            <person name="Wiltshire- Gordon J.D."/>
            <person name="Segata N."/>
            <person name="Bonneau R."/>
            <person name="Littman D.R."/>
        </authorList>
    </citation>
    <scope>NUCLEOTIDE SEQUENCE [LARGE SCALE GENOMIC DNA]</scope>
    <source>
        <strain evidence="4">IAA917</strain>
        <strain evidence="6">iAA917</strain>
        <strain evidence="3">IAQ1179</strain>
        <strain evidence="5">iAQ1179</strain>
    </source>
</reference>
<evidence type="ECO:0000256" key="2">
    <source>
        <dbReference type="SAM" id="SignalP"/>
    </source>
</evidence>
<dbReference type="AlphaFoldDB" id="A0A646FWZ3"/>
<accession>A0A646FWZ3</accession>
<sequence>MKKIIFLMITLLSMASMVYAQKTCVIASAEDHVPIREALIHTNNNHWARTDYRGYWNMRYQFDSATVSKPGYIKATIRYQELPDTVFLLPEAKQIGEVTVWGKNQENAGKVKSQACQEAIEAGRNAALGHTRVVGFDLGNMMDSQGRRDQKHLREARKVFSKMENKDPLINAYEKATGKKYELKNPINLSANKKETLEKQDETRQESSEKTLPNVQNEAKEQENEK</sequence>
<name>A0A646FWZ3_9BACT</name>
<evidence type="ECO:0000256" key="1">
    <source>
        <dbReference type="SAM" id="MobiDB-lite"/>
    </source>
</evidence>
<protein>
    <submittedName>
        <fullName evidence="4">Uncharacterized protein</fullName>
    </submittedName>
</protein>
<evidence type="ECO:0000313" key="4">
    <source>
        <dbReference type="EMBL" id="MQP14540.1"/>
    </source>
</evidence>